<name>A0A6J6CWP1_9ZZZZ</name>
<organism evidence="1">
    <name type="scientific">freshwater metagenome</name>
    <dbReference type="NCBI Taxonomy" id="449393"/>
    <lineage>
        <taxon>unclassified sequences</taxon>
        <taxon>metagenomes</taxon>
        <taxon>ecological metagenomes</taxon>
    </lineage>
</organism>
<dbReference type="AlphaFoldDB" id="A0A6J6CWP1"/>
<dbReference type="EMBL" id="CAEZTD010000016">
    <property type="protein sequence ID" value="CAB4555575.1"/>
    <property type="molecule type" value="Genomic_DNA"/>
</dbReference>
<evidence type="ECO:0000313" key="1">
    <source>
        <dbReference type="EMBL" id="CAB4555575.1"/>
    </source>
</evidence>
<proteinExistence type="predicted"/>
<accession>A0A6J6CWP1</accession>
<reference evidence="1" key="1">
    <citation type="submission" date="2020-05" db="EMBL/GenBank/DDBJ databases">
        <authorList>
            <person name="Chiriac C."/>
            <person name="Salcher M."/>
            <person name="Ghai R."/>
            <person name="Kavagutti S V."/>
        </authorList>
    </citation>
    <scope>NUCLEOTIDE SEQUENCE</scope>
</reference>
<gene>
    <name evidence="1" type="ORF">UFOPK1591_00351</name>
</gene>
<sequence length="76" mass="7726">MADAMAAAISASFASATSLVATPRAGSKTGAVRPDVETCSALSIQCPTMGRADMVILTGFVGVVKRLIKKERRAGG</sequence>
<protein>
    <submittedName>
        <fullName evidence="1">Unannotated protein</fullName>
    </submittedName>
</protein>